<dbReference type="PANTHER" id="PTHR10869:SF226">
    <property type="entry name" value="PROLYL 4-HYDROXYLASE ALPHA SUBUNIT DOMAIN-CONTAINING PROTEIN"/>
    <property type="match status" value="1"/>
</dbReference>
<evidence type="ECO:0000256" key="6">
    <source>
        <dbReference type="SAM" id="Phobius"/>
    </source>
</evidence>
<feature type="domain" description="Fe2OG dioxygenase" evidence="7">
    <location>
        <begin position="106"/>
        <end position="215"/>
    </location>
</feature>
<dbReference type="GO" id="GO:0031418">
    <property type="term" value="F:L-ascorbic acid binding"/>
    <property type="evidence" value="ECO:0007669"/>
    <property type="project" value="InterPro"/>
</dbReference>
<keyword evidence="6" id="KW-0472">Membrane</keyword>
<keyword evidence="5" id="KW-0408">Iron</keyword>
<protein>
    <recommendedName>
        <fullName evidence="7">Fe2OG dioxygenase domain-containing protein</fullName>
    </recommendedName>
</protein>
<dbReference type="SMART" id="SM00702">
    <property type="entry name" value="P4Hc"/>
    <property type="match status" value="1"/>
</dbReference>
<dbReference type="GO" id="GO:0004656">
    <property type="term" value="F:procollagen-proline 4-dioxygenase activity"/>
    <property type="evidence" value="ECO:0007669"/>
    <property type="project" value="TreeGrafter"/>
</dbReference>
<keyword evidence="6" id="KW-1133">Transmembrane helix</keyword>
<dbReference type="InterPro" id="IPR005123">
    <property type="entry name" value="Oxoglu/Fe-dep_dioxygenase_dom"/>
</dbReference>
<dbReference type="InterPro" id="IPR006620">
    <property type="entry name" value="Pro_4_hyd_alph"/>
</dbReference>
<evidence type="ECO:0000256" key="2">
    <source>
        <dbReference type="ARBA" id="ARBA00022723"/>
    </source>
</evidence>
<dbReference type="Pfam" id="PF13640">
    <property type="entry name" value="2OG-FeII_Oxy_3"/>
    <property type="match status" value="1"/>
</dbReference>
<evidence type="ECO:0000313" key="8">
    <source>
        <dbReference type="EMBL" id="QHS99818.1"/>
    </source>
</evidence>
<feature type="transmembrane region" description="Helical" evidence="6">
    <location>
        <begin position="6"/>
        <end position="23"/>
    </location>
</feature>
<keyword evidence="6" id="KW-0812">Transmembrane</keyword>
<keyword evidence="4" id="KW-0560">Oxidoreductase</keyword>
<evidence type="ECO:0000256" key="5">
    <source>
        <dbReference type="ARBA" id="ARBA00023004"/>
    </source>
</evidence>
<dbReference type="Gene3D" id="2.60.120.620">
    <property type="entry name" value="q2cbj1_9rhob like domain"/>
    <property type="match status" value="1"/>
</dbReference>
<dbReference type="InterPro" id="IPR044862">
    <property type="entry name" value="Pro_4_hyd_alph_FE2OG_OXY"/>
</dbReference>
<reference evidence="8" key="1">
    <citation type="journal article" date="2020" name="Nature">
        <title>Giant virus diversity and host interactions through global metagenomics.</title>
        <authorList>
            <person name="Schulz F."/>
            <person name="Roux S."/>
            <person name="Paez-Espino D."/>
            <person name="Jungbluth S."/>
            <person name="Walsh D.A."/>
            <person name="Denef V.J."/>
            <person name="McMahon K.D."/>
            <person name="Konstantinidis K.T."/>
            <person name="Eloe-Fadrosh E.A."/>
            <person name="Kyrpides N.C."/>
            <person name="Woyke T."/>
        </authorList>
    </citation>
    <scope>NUCLEOTIDE SEQUENCE</scope>
    <source>
        <strain evidence="8">GVMAG-M-3300020187-37</strain>
    </source>
</reference>
<evidence type="ECO:0000256" key="1">
    <source>
        <dbReference type="ARBA" id="ARBA00001961"/>
    </source>
</evidence>
<sequence length="220" mass="25963">MYKYLLLIIFFLLIFYFILDYIYSNDKFNINKIYEYRNIITDEQISEIIKLAEPLVKPSPVIGPGGKNIHMNNVRTSHNTFLPDKYPVVQDIYDKLSNIIGIDKDHFEQLQVVRYHPGQLYKEHWDACWEEGKCSDFLKKGGNRYATFLLYLNDDFEEGETYFPLRNQKITPEKGKAALFFNLDENNIDKLENSKHAGLPPKNGIKWMCNVWVRLNKIPK</sequence>
<evidence type="ECO:0000256" key="4">
    <source>
        <dbReference type="ARBA" id="ARBA00023002"/>
    </source>
</evidence>
<keyword evidence="3" id="KW-0223">Dioxygenase</keyword>
<organism evidence="8">
    <name type="scientific">viral metagenome</name>
    <dbReference type="NCBI Taxonomy" id="1070528"/>
    <lineage>
        <taxon>unclassified sequences</taxon>
        <taxon>metagenomes</taxon>
        <taxon>organismal metagenomes</taxon>
    </lineage>
</organism>
<dbReference type="GO" id="GO:0005506">
    <property type="term" value="F:iron ion binding"/>
    <property type="evidence" value="ECO:0007669"/>
    <property type="project" value="InterPro"/>
</dbReference>
<comment type="cofactor">
    <cofactor evidence="1">
        <name>L-ascorbate</name>
        <dbReference type="ChEBI" id="CHEBI:38290"/>
    </cofactor>
</comment>
<dbReference type="InterPro" id="IPR045054">
    <property type="entry name" value="P4HA-like"/>
</dbReference>
<accession>A0A6C0C849</accession>
<dbReference type="GO" id="GO:0005783">
    <property type="term" value="C:endoplasmic reticulum"/>
    <property type="evidence" value="ECO:0007669"/>
    <property type="project" value="TreeGrafter"/>
</dbReference>
<proteinExistence type="predicted"/>
<dbReference type="AlphaFoldDB" id="A0A6C0C849"/>
<evidence type="ECO:0000256" key="3">
    <source>
        <dbReference type="ARBA" id="ARBA00022964"/>
    </source>
</evidence>
<dbReference type="EMBL" id="MN739348">
    <property type="protein sequence ID" value="QHS99818.1"/>
    <property type="molecule type" value="Genomic_DNA"/>
</dbReference>
<evidence type="ECO:0000259" key="7">
    <source>
        <dbReference type="PROSITE" id="PS51471"/>
    </source>
</evidence>
<keyword evidence="2" id="KW-0479">Metal-binding</keyword>
<dbReference type="PROSITE" id="PS51471">
    <property type="entry name" value="FE2OG_OXY"/>
    <property type="match status" value="1"/>
</dbReference>
<dbReference type="PANTHER" id="PTHR10869">
    <property type="entry name" value="PROLYL 4-HYDROXYLASE ALPHA SUBUNIT"/>
    <property type="match status" value="1"/>
</dbReference>
<name>A0A6C0C849_9ZZZZ</name>